<reference evidence="3 4" key="1">
    <citation type="journal article" date="2019" name="Nat. Ecol. Evol.">
        <title>Megaphylogeny resolves global patterns of mushroom evolution.</title>
        <authorList>
            <person name="Varga T."/>
            <person name="Krizsan K."/>
            <person name="Foldi C."/>
            <person name="Dima B."/>
            <person name="Sanchez-Garcia M."/>
            <person name="Sanchez-Ramirez S."/>
            <person name="Szollosi G.J."/>
            <person name="Szarkandi J.G."/>
            <person name="Papp V."/>
            <person name="Albert L."/>
            <person name="Andreopoulos W."/>
            <person name="Angelini C."/>
            <person name="Antonin V."/>
            <person name="Barry K.W."/>
            <person name="Bougher N.L."/>
            <person name="Buchanan P."/>
            <person name="Buyck B."/>
            <person name="Bense V."/>
            <person name="Catcheside P."/>
            <person name="Chovatia M."/>
            <person name="Cooper J."/>
            <person name="Damon W."/>
            <person name="Desjardin D."/>
            <person name="Finy P."/>
            <person name="Geml J."/>
            <person name="Haridas S."/>
            <person name="Hughes K."/>
            <person name="Justo A."/>
            <person name="Karasinski D."/>
            <person name="Kautmanova I."/>
            <person name="Kiss B."/>
            <person name="Kocsube S."/>
            <person name="Kotiranta H."/>
            <person name="LaButti K.M."/>
            <person name="Lechner B.E."/>
            <person name="Liimatainen K."/>
            <person name="Lipzen A."/>
            <person name="Lukacs Z."/>
            <person name="Mihaltcheva S."/>
            <person name="Morgado L.N."/>
            <person name="Niskanen T."/>
            <person name="Noordeloos M.E."/>
            <person name="Ohm R.A."/>
            <person name="Ortiz-Santana B."/>
            <person name="Ovrebo C."/>
            <person name="Racz N."/>
            <person name="Riley R."/>
            <person name="Savchenko A."/>
            <person name="Shiryaev A."/>
            <person name="Soop K."/>
            <person name="Spirin V."/>
            <person name="Szebenyi C."/>
            <person name="Tomsovsky M."/>
            <person name="Tulloss R.E."/>
            <person name="Uehling J."/>
            <person name="Grigoriev I.V."/>
            <person name="Vagvolgyi C."/>
            <person name="Papp T."/>
            <person name="Martin F.M."/>
            <person name="Miettinen O."/>
            <person name="Hibbett D.S."/>
            <person name="Nagy L.G."/>
        </authorList>
    </citation>
    <scope>NUCLEOTIDE SEQUENCE [LARGE SCALE GENOMIC DNA]</scope>
    <source>
        <strain evidence="3 4">CBS 121175</strain>
    </source>
</reference>
<protein>
    <submittedName>
        <fullName evidence="3">Six-hairpin glycosidase</fullName>
    </submittedName>
</protein>
<dbReference type="PANTHER" id="PTHR41814">
    <property type="entry name" value="EXPRESSED PROTEIN"/>
    <property type="match status" value="1"/>
</dbReference>
<evidence type="ECO:0000313" key="3">
    <source>
        <dbReference type="EMBL" id="TFK19615.1"/>
    </source>
</evidence>
<dbReference type="InterPro" id="IPR010905">
    <property type="entry name" value="Glyco_hydro_88"/>
</dbReference>
<gene>
    <name evidence="3" type="ORF">FA15DRAFT_648114</name>
</gene>
<proteinExistence type="predicted"/>
<dbReference type="Gene3D" id="1.50.10.10">
    <property type="match status" value="1"/>
</dbReference>
<sequence length="458" mass="50362">MSLTLFVLLLSISLSSILGQSPTLILFAYAQELSDTQVNSVSARLEESAQLSWELGARAQAILELNATTYSVFSNTRLPPASNVPQELKQPLQIYFAIAQEILANIPSTSDGARALMSDGSAADPASNGITVLLANWTGLDNKNVDYEAAARNQLDFLFSDAVPRTQEGAISHRVDQLQLWSDFVYMVPPFFAYYGVLTGNRTLVREAYEKIRLYRQHLRDTRTGLWKHILLGTAGNDDGYWATGNGWAAAGMLRVHATIEHSEYADSFKKEKEDLGSWVSEIHDAVYKHIDSTSIFPNYIDRPLNVSGNFYDASSTALLAATVYRASTHLQQHAFIRHAEQSRETLFSLNPDAHIGDDNDAVSPFSGYRHFTPEGWLTPVVNPHSYGVEGSRSAEGQAFVVMLHAGYNEWKAAGRQGSAGGWSRFALRETVNGCGKSLLCLIAVIVLGFGQALYLSV</sequence>
<keyword evidence="1" id="KW-0378">Hydrolase</keyword>
<evidence type="ECO:0000256" key="2">
    <source>
        <dbReference type="SAM" id="SignalP"/>
    </source>
</evidence>
<name>A0A5C3KIC0_COPMA</name>
<dbReference type="PANTHER" id="PTHR41814:SF1">
    <property type="entry name" value="CELLULASE"/>
    <property type="match status" value="1"/>
</dbReference>
<dbReference type="GO" id="GO:0005975">
    <property type="term" value="P:carbohydrate metabolic process"/>
    <property type="evidence" value="ECO:0007669"/>
    <property type="project" value="InterPro"/>
</dbReference>
<dbReference type="EMBL" id="ML210332">
    <property type="protein sequence ID" value="TFK19615.1"/>
    <property type="molecule type" value="Genomic_DNA"/>
</dbReference>
<dbReference type="Proteomes" id="UP000307440">
    <property type="component" value="Unassembled WGS sequence"/>
</dbReference>
<accession>A0A5C3KIC0</accession>
<keyword evidence="2" id="KW-0732">Signal</keyword>
<dbReference type="InterPro" id="IPR008928">
    <property type="entry name" value="6-hairpin_glycosidase_sf"/>
</dbReference>
<dbReference type="OrthoDB" id="4138492at2759"/>
<organism evidence="3 4">
    <name type="scientific">Coprinopsis marcescibilis</name>
    <name type="common">Agaric fungus</name>
    <name type="synonym">Psathyrella marcescibilis</name>
    <dbReference type="NCBI Taxonomy" id="230819"/>
    <lineage>
        <taxon>Eukaryota</taxon>
        <taxon>Fungi</taxon>
        <taxon>Dikarya</taxon>
        <taxon>Basidiomycota</taxon>
        <taxon>Agaricomycotina</taxon>
        <taxon>Agaricomycetes</taxon>
        <taxon>Agaricomycetidae</taxon>
        <taxon>Agaricales</taxon>
        <taxon>Agaricineae</taxon>
        <taxon>Psathyrellaceae</taxon>
        <taxon>Coprinopsis</taxon>
    </lineage>
</organism>
<feature type="chain" id="PRO_5023110981" evidence="2">
    <location>
        <begin position="20"/>
        <end position="458"/>
    </location>
</feature>
<dbReference type="STRING" id="230819.A0A5C3KIC0"/>
<evidence type="ECO:0000256" key="1">
    <source>
        <dbReference type="ARBA" id="ARBA00022801"/>
    </source>
</evidence>
<dbReference type="Pfam" id="PF07470">
    <property type="entry name" value="Glyco_hydro_88"/>
    <property type="match status" value="1"/>
</dbReference>
<dbReference type="GO" id="GO:0016798">
    <property type="term" value="F:hydrolase activity, acting on glycosyl bonds"/>
    <property type="evidence" value="ECO:0007669"/>
    <property type="project" value="UniProtKB-KW"/>
</dbReference>
<dbReference type="SUPFAM" id="SSF48208">
    <property type="entry name" value="Six-hairpin glycosidases"/>
    <property type="match status" value="1"/>
</dbReference>
<dbReference type="InterPro" id="IPR012341">
    <property type="entry name" value="6hp_glycosidase-like_sf"/>
</dbReference>
<keyword evidence="4" id="KW-1185">Reference proteome</keyword>
<evidence type="ECO:0000313" key="4">
    <source>
        <dbReference type="Proteomes" id="UP000307440"/>
    </source>
</evidence>
<keyword evidence="3" id="KW-0326">Glycosidase</keyword>
<feature type="signal peptide" evidence="2">
    <location>
        <begin position="1"/>
        <end position="19"/>
    </location>
</feature>
<dbReference type="AlphaFoldDB" id="A0A5C3KIC0"/>